<keyword evidence="2" id="KW-0132">Cell division</keyword>
<accession>Q7XB55</accession>
<proteinExistence type="evidence at transcript level"/>
<evidence type="ECO:0000313" key="2">
    <source>
        <dbReference type="EMBL" id="BAC80145.1"/>
    </source>
</evidence>
<gene>
    <name evidence="2" type="primary">scdip-1</name>
</gene>
<dbReference type="EMBL" id="AB066448">
    <property type="protein sequence ID" value="BAC80145.1"/>
    <property type="molecule type" value="mRNA"/>
</dbReference>
<keyword evidence="1" id="KW-0732">Signal</keyword>
<keyword evidence="2" id="KW-0131">Cell cycle</keyword>
<dbReference type="AlphaFoldDB" id="Q7XB55"/>
<feature type="chain" id="PRO_5004293695" evidence="1">
    <location>
        <begin position="24"/>
        <end position="209"/>
    </location>
</feature>
<reference evidence="2" key="1">
    <citation type="submission" date="2001-07" db="EMBL/GenBank/DDBJ databases">
        <title>Molecular cloning of a cDNA encoding a sex pheromone in Closterium ehrenbergii.</title>
        <authorList>
            <person name="Fukumoto R."/>
            <person name="Sekimoto H."/>
            <person name="Fujii T."/>
        </authorList>
    </citation>
    <scope>NUCLEOTIDE SEQUENCE</scope>
</reference>
<evidence type="ECO:0000256" key="1">
    <source>
        <dbReference type="SAM" id="SignalP"/>
    </source>
</evidence>
<feature type="signal peptide" evidence="1">
    <location>
        <begin position="1"/>
        <end position="23"/>
    </location>
</feature>
<sequence length="209" mass="23200">MMTSNFLCFSLLLLLFLAASTHAGRAGPGEKAPRILAVEKYDADEELPDHLAHVQRRSALATNCGRSTLKIRSQYIGPWDLNNYLYNLTFYNSCQYSLINDLVVYVCDDFGNMWDGSLKNPAPNPTQYQQGPIFGPCHAERGPGYCCLLLNNGVNNNRQISGGGTVNVIYAWKFPNRPCAQELHYGNGQNYWMTVPDAVNSECVVAPAI</sequence>
<organism evidence="2">
    <name type="scientific">Closterium ehrenbergii</name>
    <name type="common">Green alga</name>
    <dbReference type="NCBI Taxonomy" id="102165"/>
    <lineage>
        <taxon>Eukaryota</taxon>
        <taxon>Viridiplantae</taxon>
        <taxon>Streptophyta</taxon>
        <taxon>Zygnematophyceae</taxon>
        <taxon>Zygnematophycidae</taxon>
        <taxon>Desmidiales</taxon>
        <taxon>Closteriaceae</taxon>
        <taxon>Closterium</taxon>
    </lineage>
</organism>
<protein>
    <submittedName>
        <fullName evidence="2">Sexual cell division-inducing pheromone</fullName>
    </submittedName>
</protein>
<dbReference type="GO" id="GO:0051301">
    <property type="term" value="P:cell division"/>
    <property type="evidence" value="ECO:0007669"/>
    <property type="project" value="UniProtKB-KW"/>
</dbReference>
<name>Q7XB55_CLOEH</name>